<protein>
    <submittedName>
        <fullName evidence="2">Uncharacterized protein</fullName>
    </submittedName>
</protein>
<dbReference type="AlphaFoldDB" id="A0A4V2J4K0"/>
<proteinExistence type="predicted"/>
<evidence type="ECO:0000313" key="3">
    <source>
        <dbReference type="Proteomes" id="UP000293142"/>
    </source>
</evidence>
<accession>A0A4V2J4K0</accession>
<sequence length="96" mass="10825">MFSKAEASSLGDPSHRQRKSLGNQAFLLICHNDYPDMPFGLSPVERRGFSSMKPSSAMEIIDRNPQYKYIGVTRINTGTKGTKDKEENRPGDDIYK</sequence>
<dbReference type="Proteomes" id="UP000293142">
    <property type="component" value="Unassembled WGS sequence"/>
</dbReference>
<dbReference type="EMBL" id="SIRE01000005">
    <property type="protein sequence ID" value="TBL80141.1"/>
    <property type="molecule type" value="Genomic_DNA"/>
</dbReference>
<name>A0A4V2J4K0_9BACL</name>
<keyword evidence="3" id="KW-1185">Reference proteome</keyword>
<organism evidence="2 3">
    <name type="scientific">Paenibacillus thalictri</name>
    <dbReference type="NCBI Taxonomy" id="2527873"/>
    <lineage>
        <taxon>Bacteria</taxon>
        <taxon>Bacillati</taxon>
        <taxon>Bacillota</taxon>
        <taxon>Bacilli</taxon>
        <taxon>Bacillales</taxon>
        <taxon>Paenibacillaceae</taxon>
        <taxon>Paenibacillus</taxon>
    </lineage>
</organism>
<feature type="compositionally biased region" description="Basic and acidic residues" evidence="1">
    <location>
        <begin position="81"/>
        <end position="96"/>
    </location>
</feature>
<reference evidence="2 3" key="1">
    <citation type="submission" date="2019-02" db="EMBL/GenBank/DDBJ databases">
        <title>Paenibacillus sp. nov., isolated from surface-sterilized tissue of Thalictrum simplex L.</title>
        <authorList>
            <person name="Tuo L."/>
        </authorList>
    </citation>
    <scope>NUCLEOTIDE SEQUENCE [LARGE SCALE GENOMIC DNA]</scope>
    <source>
        <strain evidence="2 3">N2SHLJ1</strain>
    </source>
</reference>
<evidence type="ECO:0000256" key="1">
    <source>
        <dbReference type="SAM" id="MobiDB-lite"/>
    </source>
</evidence>
<evidence type="ECO:0000313" key="2">
    <source>
        <dbReference type="EMBL" id="TBL80141.1"/>
    </source>
</evidence>
<feature type="region of interest" description="Disordered" evidence="1">
    <location>
        <begin position="77"/>
        <end position="96"/>
    </location>
</feature>
<comment type="caution">
    <text evidence="2">The sequence shown here is derived from an EMBL/GenBank/DDBJ whole genome shotgun (WGS) entry which is preliminary data.</text>
</comment>
<gene>
    <name evidence="2" type="ORF">EYB31_06870</name>
</gene>